<name>A0A6J1MZN7_BICAN</name>
<keyword evidence="2 7" id="KW-0489">Methyltransferase</keyword>
<gene>
    <name evidence="7" type="primary">LOC112047952</name>
</gene>
<dbReference type="InterPro" id="IPR029063">
    <property type="entry name" value="SAM-dependent_MTases_sf"/>
</dbReference>
<evidence type="ECO:0000256" key="4">
    <source>
        <dbReference type="ARBA" id="ARBA00023268"/>
    </source>
</evidence>
<dbReference type="RefSeq" id="XP_023941045.1">
    <property type="nucleotide sequence ID" value="XM_024085277.2"/>
</dbReference>
<dbReference type="KEGG" id="bany:112047952"/>
<dbReference type="GO" id="GO:0032259">
    <property type="term" value="P:methylation"/>
    <property type="evidence" value="ECO:0007669"/>
    <property type="project" value="UniProtKB-KW"/>
</dbReference>
<accession>A0A6J1MZN7</accession>
<dbReference type="Gene3D" id="3.40.50.150">
    <property type="entry name" value="Vaccinia Virus protein VP39"/>
    <property type="match status" value="2"/>
</dbReference>
<proteinExistence type="inferred from homology"/>
<dbReference type="GeneID" id="112047952"/>
<evidence type="ECO:0000256" key="3">
    <source>
        <dbReference type="ARBA" id="ARBA00022679"/>
    </source>
</evidence>
<keyword evidence="3" id="KW-0808">Transferase</keyword>
<comment type="similarity">
    <text evidence="1">Belongs to the methyltransferase superfamily.</text>
</comment>
<dbReference type="PANTHER" id="PTHR12176">
    <property type="entry name" value="SAM-DEPENDENT METHYLTRANSFERASE SUPERFAMILY PROTEIN"/>
    <property type="match status" value="1"/>
</dbReference>
<dbReference type="AlphaFoldDB" id="A0A6J1MZN7"/>
<dbReference type="PANTHER" id="PTHR12176:SF78">
    <property type="entry name" value="EEF1A LYSINE AND N-TERMINAL METHYLTRANSFERASE"/>
    <property type="match status" value="1"/>
</dbReference>
<dbReference type="Proteomes" id="UP001652582">
    <property type="component" value="Chromosome 3"/>
</dbReference>
<reference evidence="7" key="1">
    <citation type="submission" date="2025-08" db="UniProtKB">
        <authorList>
            <consortium name="RefSeq"/>
        </authorList>
    </citation>
    <scope>IDENTIFICATION</scope>
</reference>
<evidence type="ECO:0000256" key="2">
    <source>
        <dbReference type="ARBA" id="ARBA00022603"/>
    </source>
</evidence>
<dbReference type="CDD" id="cd02440">
    <property type="entry name" value="AdoMet_MTases"/>
    <property type="match status" value="2"/>
</dbReference>
<evidence type="ECO:0000313" key="6">
    <source>
        <dbReference type="Proteomes" id="UP001652582"/>
    </source>
</evidence>
<dbReference type="InterPro" id="IPR025714">
    <property type="entry name" value="Methyltranfer_dom"/>
</dbReference>
<dbReference type="OrthoDB" id="411785at2759"/>
<keyword evidence="6" id="KW-1185">Reference proteome</keyword>
<dbReference type="FunFam" id="3.40.50.150:FF:000110">
    <property type="entry name" value="methyltransferase-like protein 13 isoform X1"/>
    <property type="match status" value="1"/>
</dbReference>
<dbReference type="Pfam" id="PF13847">
    <property type="entry name" value="Methyltransf_31"/>
    <property type="match status" value="1"/>
</dbReference>
<evidence type="ECO:0000313" key="7">
    <source>
        <dbReference type="RefSeq" id="XP_023941045.1"/>
    </source>
</evidence>
<evidence type="ECO:0000259" key="5">
    <source>
        <dbReference type="Pfam" id="PF13847"/>
    </source>
</evidence>
<feature type="domain" description="Methyltransferase" evidence="5">
    <location>
        <begin position="47"/>
        <end position="161"/>
    </location>
</feature>
<sequence>MNLLPKSHKEFSEKDYWNKFFKKRGNKAFEWYGEYLELCTHLHKYIKKSDTILIPGCGNSSLSADLHDIGYPHITNIDVSEIVIKQMKAVNSHRTSMKFLYMDALNMTFENDEFNVVLDKGTLDALMPDDSEETNERINKYFNEIKRVLKISGRFVCITLLQSHILSKLVEFFCDRTWMFRVVRCHEAEEKNAENGAGMTLPVFVVVATKFKEMPKLIIEVCMAGDKMQRLETVDELKSCVKSAQDAAFITNGLAKTSLDGDDEVSLDLMLPGEEIPRYTLYIVDQKKSQAINKYAVFIVPQGRESEWLFGTPAGRRQLQDSARFGRLVVAVLRRGHLFHSLDAVKDELTSSAKMLAPNGFTGQIPFLSLGSDVGRRVKVHQGSSKVSGEFVVEDVDVEGAPFRRLVFLDNQFLVQSEARLKTVKRKNKSKQVVDFGHVTVYHAFMCVGVQLSRRRRVAVLGLGGGSLCMFLKRCFAELTVTAVELDPAMLEVARNYFECEVDDRLQVQIKDGLDFLNEEADAGAEYSAVLFDMDSKDSSLGLSCPPRHFLGDDVLARVQALLGDDGHFILNLVCRDTSLYDTILSTLKQHFRHLLVVKLYEEVNEIVFATNTRPYSTDTLEQAARDLNNTARETHLVKIKCVDLKDFMQSVTIIS</sequence>
<keyword evidence="4" id="KW-0511">Multifunctional enzyme</keyword>
<dbReference type="GO" id="GO:0008168">
    <property type="term" value="F:methyltransferase activity"/>
    <property type="evidence" value="ECO:0007669"/>
    <property type="project" value="UniProtKB-KW"/>
</dbReference>
<dbReference type="InterPro" id="IPR051419">
    <property type="entry name" value="Lys/N-term_MeTrsfase_sf"/>
</dbReference>
<protein>
    <submittedName>
        <fullName evidence="7">EEF1A lysine and N-terminal methyltransferase homolog</fullName>
    </submittedName>
</protein>
<organism evidence="6 7">
    <name type="scientific">Bicyclus anynana</name>
    <name type="common">Squinting bush brown butterfly</name>
    <dbReference type="NCBI Taxonomy" id="110368"/>
    <lineage>
        <taxon>Eukaryota</taxon>
        <taxon>Metazoa</taxon>
        <taxon>Ecdysozoa</taxon>
        <taxon>Arthropoda</taxon>
        <taxon>Hexapoda</taxon>
        <taxon>Insecta</taxon>
        <taxon>Pterygota</taxon>
        <taxon>Neoptera</taxon>
        <taxon>Endopterygota</taxon>
        <taxon>Lepidoptera</taxon>
        <taxon>Glossata</taxon>
        <taxon>Ditrysia</taxon>
        <taxon>Papilionoidea</taxon>
        <taxon>Nymphalidae</taxon>
        <taxon>Satyrinae</taxon>
        <taxon>Satyrini</taxon>
        <taxon>Mycalesina</taxon>
        <taxon>Bicyclus</taxon>
    </lineage>
</organism>
<evidence type="ECO:0000256" key="1">
    <source>
        <dbReference type="ARBA" id="ARBA00008361"/>
    </source>
</evidence>
<dbReference type="SUPFAM" id="SSF53335">
    <property type="entry name" value="S-adenosyl-L-methionine-dependent methyltransferases"/>
    <property type="match status" value="2"/>
</dbReference>